<dbReference type="GO" id="GO:0005886">
    <property type="term" value="C:plasma membrane"/>
    <property type="evidence" value="ECO:0007669"/>
    <property type="project" value="UniProtKB-SubCell"/>
</dbReference>
<dbReference type="STRING" id="1080227.A8L45_07175"/>
<dbReference type="Proteomes" id="UP000094936">
    <property type="component" value="Unassembled WGS sequence"/>
</dbReference>
<comment type="caution">
    <text evidence="10">The sequence shown here is derived from an EMBL/GenBank/DDBJ whole genome shotgun (WGS) entry which is preliminary data.</text>
</comment>
<evidence type="ECO:0000313" key="11">
    <source>
        <dbReference type="Proteomes" id="UP000094936"/>
    </source>
</evidence>
<dbReference type="EMBL" id="LYBM01000009">
    <property type="protein sequence ID" value="ODA34319.1"/>
    <property type="molecule type" value="Genomic_DNA"/>
</dbReference>
<evidence type="ECO:0000313" key="10">
    <source>
        <dbReference type="EMBL" id="ODA34319.1"/>
    </source>
</evidence>
<dbReference type="InterPro" id="IPR021147">
    <property type="entry name" value="DUF697"/>
</dbReference>
<feature type="compositionally biased region" description="Basic and acidic residues" evidence="8">
    <location>
        <begin position="8"/>
        <end position="21"/>
    </location>
</feature>
<evidence type="ECO:0000256" key="7">
    <source>
        <dbReference type="ARBA" id="ARBA00023136"/>
    </source>
</evidence>
<feature type="transmembrane region" description="Helical" evidence="9">
    <location>
        <begin position="94"/>
        <end position="115"/>
    </location>
</feature>
<comment type="similarity">
    <text evidence="2">Belongs to the UPF0283 family.</text>
</comment>
<dbReference type="AlphaFoldDB" id="A0A1C3EM70"/>
<keyword evidence="4" id="KW-0997">Cell inner membrane</keyword>
<reference evidence="10 11" key="1">
    <citation type="submission" date="2016-05" db="EMBL/GenBank/DDBJ databases">
        <title>Genomic Taxonomy of the Vibrionaceae.</title>
        <authorList>
            <person name="Gomez-Gil B."/>
            <person name="Enciso-Ibarra J."/>
        </authorList>
    </citation>
    <scope>NUCLEOTIDE SEQUENCE [LARGE SCALE GENOMIC DNA]</scope>
    <source>
        <strain evidence="10 11">CAIM 1920</strain>
    </source>
</reference>
<proteinExistence type="inferred from homology"/>
<evidence type="ECO:0000256" key="4">
    <source>
        <dbReference type="ARBA" id="ARBA00022519"/>
    </source>
</evidence>
<accession>A0A1C3EM70</accession>
<evidence type="ECO:0000256" key="8">
    <source>
        <dbReference type="SAM" id="MobiDB-lite"/>
    </source>
</evidence>
<protein>
    <submittedName>
        <fullName evidence="10">TIGR01620 family protein</fullName>
    </submittedName>
</protein>
<sequence>MSKIKKAVIFDEPSHEDKDANPELTAQMQFSQQETQFSAPVAEQETEAESELTSVVNPPKKSRLGLKALMFAGAGLIGWQLVDHVYSAWMSSDWLSLGWSGFIGGISLFGAAALGREWLALRKLRQRQDDREKVQAIIDADGIGKARPICQSLAESSESKLTPGYDRWNNALAETHNDREVFELYDLMVVAEQDKAAKKAVTRYASESAVMVAVSPLAVVDMLLVAWRNFKLLESIANIYGVKLGYWSRIRLLRLVIANMAAAGVTEAVTDVSIDLISVDLAGRMATRAAQGIGVGLLTARLGYKAMALMRPLPYISESPPKLSELRKQLIGKLLPGKKKE</sequence>
<keyword evidence="7 9" id="KW-0472">Membrane</keyword>
<dbReference type="PANTHER" id="PTHR39342:SF1">
    <property type="entry name" value="UPF0283 MEMBRANE PROTEIN YCJF"/>
    <property type="match status" value="1"/>
</dbReference>
<comment type="subcellular location">
    <subcellularLocation>
        <location evidence="1">Cell inner membrane</location>
        <topology evidence="1">Multi-pass membrane protein</topology>
    </subcellularLocation>
</comment>
<feature type="transmembrane region" description="Helical" evidence="9">
    <location>
        <begin position="208"/>
        <end position="227"/>
    </location>
</feature>
<evidence type="ECO:0000256" key="1">
    <source>
        <dbReference type="ARBA" id="ARBA00004429"/>
    </source>
</evidence>
<organism evidence="10 11">
    <name type="scientific">Veronia pacifica</name>
    <dbReference type="NCBI Taxonomy" id="1080227"/>
    <lineage>
        <taxon>Bacteria</taxon>
        <taxon>Pseudomonadati</taxon>
        <taxon>Pseudomonadota</taxon>
        <taxon>Gammaproteobacteria</taxon>
        <taxon>Vibrionales</taxon>
        <taxon>Vibrionaceae</taxon>
        <taxon>Veronia</taxon>
    </lineage>
</organism>
<feature type="region of interest" description="Disordered" evidence="8">
    <location>
        <begin position="1"/>
        <end position="55"/>
    </location>
</feature>
<keyword evidence="11" id="KW-1185">Reference proteome</keyword>
<dbReference type="RefSeq" id="WP_068900686.1">
    <property type="nucleotide sequence ID" value="NZ_JBHUIF010000009.1"/>
</dbReference>
<keyword evidence="5 9" id="KW-0812">Transmembrane</keyword>
<feature type="compositionally biased region" description="Polar residues" evidence="8">
    <location>
        <begin position="24"/>
        <end position="38"/>
    </location>
</feature>
<dbReference type="PANTHER" id="PTHR39342">
    <property type="entry name" value="UPF0283 MEMBRANE PROTEIN YCJF"/>
    <property type="match status" value="1"/>
</dbReference>
<name>A0A1C3EM70_9GAMM</name>
<evidence type="ECO:0000256" key="2">
    <source>
        <dbReference type="ARBA" id="ARBA00008255"/>
    </source>
</evidence>
<dbReference type="Pfam" id="PF05128">
    <property type="entry name" value="DUF697"/>
    <property type="match status" value="1"/>
</dbReference>
<keyword evidence="6 9" id="KW-1133">Transmembrane helix</keyword>
<keyword evidence="3" id="KW-1003">Cell membrane</keyword>
<feature type="transmembrane region" description="Helical" evidence="9">
    <location>
        <begin position="64"/>
        <end position="82"/>
    </location>
</feature>
<evidence type="ECO:0000256" key="9">
    <source>
        <dbReference type="SAM" id="Phobius"/>
    </source>
</evidence>
<evidence type="ECO:0000256" key="3">
    <source>
        <dbReference type="ARBA" id="ARBA00022475"/>
    </source>
</evidence>
<dbReference type="NCBIfam" id="TIGR01620">
    <property type="entry name" value="hyp_HI0043"/>
    <property type="match status" value="1"/>
</dbReference>
<evidence type="ECO:0000256" key="5">
    <source>
        <dbReference type="ARBA" id="ARBA00022692"/>
    </source>
</evidence>
<evidence type="ECO:0000256" key="6">
    <source>
        <dbReference type="ARBA" id="ARBA00022989"/>
    </source>
</evidence>
<dbReference type="InterPro" id="IPR006507">
    <property type="entry name" value="UPF0283"/>
</dbReference>
<gene>
    <name evidence="10" type="ORF">A8L45_07175</name>
</gene>
<dbReference type="OrthoDB" id="958025at2"/>